<proteinExistence type="predicted"/>
<reference evidence="1" key="1">
    <citation type="journal article" date="2019" name="Sci. Rep.">
        <title>Draft genome of Tanacetum cinerariifolium, the natural source of mosquito coil.</title>
        <authorList>
            <person name="Yamashiro T."/>
            <person name="Shiraishi A."/>
            <person name="Satake H."/>
            <person name="Nakayama K."/>
        </authorList>
    </citation>
    <scope>NUCLEOTIDE SEQUENCE</scope>
</reference>
<feature type="non-terminal residue" evidence="1">
    <location>
        <position position="191"/>
    </location>
</feature>
<dbReference type="AlphaFoldDB" id="A0A699UM12"/>
<dbReference type="EMBL" id="BKCJ011339175">
    <property type="protein sequence ID" value="GFD22691.1"/>
    <property type="molecule type" value="Genomic_DNA"/>
</dbReference>
<accession>A0A699UM12</accession>
<gene>
    <name evidence="1" type="ORF">Tci_894660</name>
</gene>
<sequence length="191" mass="21542">SHRSSSCSEYKSFSRSPAKDALVTTVPITTIVTAESFIVLPPRVRVVSKNLEIVVDSTSAGGVNAYVVGTSKLNEPIDSSDSFYASYDLDSNTLHRIYVRKRNVTNDFVLDDLYVCRDLTDPLASPTLFSQMRAMNYDKLYSEFNVRATWQVCLCAEVRMRAEHTLERKCELEDKRAEQAALLSERDVEIV</sequence>
<name>A0A699UM12_TANCI</name>
<comment type="caution">
    <text evidence="1">The sequence shown here is derived from an EMBL/GenBank/DDBJ whole genome shotgun (WGS) entry which is preliminary data.</text>
</comment>
<feature type="non-terminal residue" evidence="1">
    <location>
        <position position="1"/>
    </location>
</feature>
<evidence type="ECO:0000313" key="1">
    <source>
        <dbReference type="EMBL" id="GFD22691.1"/>
    </source>
</evidence>
<organism evidence="1">
    <name type="scientific">Tanacetum cinerariifolium</name>
    <name type="common">Dalmatian daisy</name>
    <name type="synonym">Chrysanthemum cinerariifolium</name>
    <dbReference type="NCBI Taxonomy" id="118510"/>
    <lineage>
        <taxon>Eukaryota</taxon>
        <taxon>Viridiplantae</taxon>
        <taxon>Streptophyta</taxon>
        <taxon>Embryophyta</taxon>
        <taxon>Tracheophyta</taxon>
        <taxon>Spermatophyta</taxon>
        <taxon>Magnoliopsida</taxon>
        <taxon>eudicotyledons</taxon>
        <taxon>Gunneridae</taxon>
        <taxon>Pentapetalae</taxon>
        <taxon>asterids</taxon>
        <taxon>campanulids</taxon>
        <taxon>Asterales</taxon>
        <taxon>Asteraceae</taxon>
        <taxon>Asteroideae</taxon>
        <taxon>Anthemideae</taxon>
        <taxon>Anthemidinae</taxon>
        <taxon>Tanacetum</taxon>
    </lineage>
</organism>
<protein>
    <submittedName>
        <fullName evidence="1">Uncharacterized protein</fullName>
    </submittedName>
</protein>